<dbReference type="PANTHER" id="PTHR30204">
    <property type="entry name" value="REDOX-CYCLING DRUG-SENSING TRANSCRIPTIONAL ACTIVATOR SOXR"/>
    <property type="match status" value="1"/>
</dbReference>
<comment type="caution">
    <text evidence="6">The sequence shown here is derived from an EMBL/GenBank/DDBJ whole genome shotgun (WGS) entry which is preliminary data.</text>
</comment>
<dbReference type="PROSITE" id="PS00552">
    <property type="entry name" value="HTH_MERR_1"/>
    <property type="match status" value="1"/>
</dbReference>
<dbReference type="RefSeq" id="WP_087570209.1">
    <property type="nucleotide sequence ID" value="NZ_BDQX01000458.1"/>
</dbReference>
<evidence type="ECO:0000313" key="6">
    <source>
        <dbReference type="EMBL" id="GBG12365.1"/>
    </source>
</evidence>
<evidence type="ECO:0000256" key="3">
    <source>
        <dbReference type="ARBA" id="ARBA00023125"/>
    </source>
</evidence>
<dbReference type="SUPFAM" id="SSF46955">
    <property type="entry name" value="Putative DNA-binding domain"/>
    <property type="match status" value="1"/>
</dbReference>
<protein>
    <submittedName>
        <fullName evidence="6">MerR family transcriptional regulator</fullName>
    </submittedName>
</protein>
<dbReference type="GO" id="GO:0003677">
    <property type="term" value="F:DNA binding"/>
    <property type="evidence" value="ECO:0007669"/>
    <property type="project" value="UniProtKB-KW"/>
</dbReference>
<gene>
    <name evidence="6" type="ORF">PAT3040_07240</name>
</gene>
<evidence type="ECO:0000259" key="5">
    <source>
        <dbReference type="PROSITE" id="PS50937"/>
    </source>
</evidence>
<dbReference type="SMART" id="SM00422">
    <property type="entry name" value="HTH_MERR"/>
    <property type="match status" value="1"/>
</dbReference>
<sequence length="129" mass="15282">MTYSISQAAEKTGLSIHTIRYYDKEGLLPFIDRRNGTRIFSEQDIDWIDLICCLKQTRMPIKDLRSLIQHCTDNDAVLEKGMEILLKHREMVESQLVELQNSLKTINYKIKHLPRMYQERFAKELPLQK</sequence>
<reference evidence="6 7" key="1">
    <citation type="submission" date="2017-08" db="EMBL/GenBank/DDBJ databases">
        <title>Substantial Increase in Enzyme Production by Combined Drug-Resistance Mutations in Paenibacillus agaridevorans.</title>
        <authorList>
            <person name="Tanaka Y."/>
            <person name="Funane K."/>
            <person name="Hosaka T."/>
            <person name="Shiwa Y."/>
            <person name="Fujita N."/>
            <person name="Miyazaki T."/>
            <person name="Yoshikawa H."/>
            <person name="Murakami K."/>
            <person name="Kasahara K."/>
            <person name="Inaoka T."/>
            <person name="Hiraga Y."/>
            <person name="Ochi K."/>
        </authorList>
    </citation>
    <scope>NUCLEOTIDE SEQUENCE [LARGE SCALE GENOMIC DNA]</scope>
    <source>
        <strain evidence="6 7">T-3040</strain>
    </source>
</reference>
<evidence type="ECO:0000256" key="4">
    <source>
        <dbReference type="ARBA" id="ARBA00023163"/>
    </source>
</evidence>
<feature type="domain" description="HTH merR-type" evidence="5">
    <location>
        <begin position="2"/>
        <end position="70"/>
    </location>
</feature>
<dbReference type="InterPro" id="IPR000551">
    <property type="entry name" value="MerR-type_HTH_dom"/>
</dbReference>
<dbReference type="InterPro" id="IPR009061">
    <property type="entry name" value="DNA-bd_dom_put_sf"/>
</dbReference>
<dbReference type="GO" id="GO:0003700">
    <property type="term" value="F:DNA-binding transcription factor activity"/>
    <property type="evidence" value="ECO:0007669"/>
    <property type="project" value="InterPro"/>
</dbReference>
<dbReference type="AlphaFoldDB" id="A0A2R5F1K9"/>
<dbReference type="Gene3D" id="1.10.1660.10">
    <property type="match status" value="1"/>
</dbReference>
<dbReference type="PRINTS" id="PR00040">
    <property type="entry name" value="HTHMERR"/>
</dbReference>
<name>A0A2R5F1K9_9BACL</name>
<accession>A0A2R5F1K9</accession>
<keyword evidence="4" id="KW-0804">Transcription</keyword>
<dbReference type="Proteomes" id="UP000245202">
    <property type="component" value="Unassembled WGS sequence"/>
</dbReference>
<dbReference type="PANTHER" id="PTHR30204:SF69">
    <property type="entry name" value="MERR-FAMILY TRANSCRIPTIONAL REGULATOR"/>
    <property type="match status" value="1"/>
</dbReference>
<organism evidence="6 7">
    <name type="scientific">Paenibacillus agaridevorans</name>
    <dbReference type="NCBI Taxonomy" id="171404"/>
    <lineage>
        <taxon>Bacteria</taxon>
        <taxon>Bacillati</taxon>
        <taxon>Bacillota</taxon>
        <taxon>Bacilli</taxon>
        <taxon>Bacillales</taxon>
        <taxon>Paenibacillaceae</taxon>
        <taxon>Paenibacillus</taxon>
    </lineage>
</organism>
<dbReference type="InterPro" id="IPR047057">
    <property type="entry name" value="MerR_fam"/>
</dbReference>
<dbReference type="EMBL" id="BDQX01000458">
    <property type="protein sequence ID" value="GBG12365.1"/>
    <property type="molecule type" value="Genomic_DNA"/>
</dbReference>
<keyword evidence="3" id="KW-0238">DNA-binding</keyword>
<evidence type="ECO:0000256" key="1">
    <source>
        <dbReference type="ARBA" id="ARBA00022491"/>
    </source>
</evidence>
<keyword evidence="7" id="KW-1185">Reference proteome</keyword>
<keyword evidence="1" id="KW-0678">Repressor</keyword>
<dbReference type="CDD" id="cd01109">
    <property type="entry name" value="HTH_YyaN"/>
    <property type="match status" value="1"/>
</dbReference>
<evidence type="ECO:0000313" key="7">
    <source>
        <dbReference type="Proteomes" id="UP000245202"/>
    </source>
</evidence>
<dbReference type="Pfam" id="PF13411">
    <property type="entry name" value="MerR_1"/>
    <property type="match status" value="1"/>
</dbReference>
<keyword evidence="2" id="KW-0805">Transcription regulation</keyword>
<dbReference type="PROSITE" id="PS50937">
    <property type="entry name" value="HTH_MERR_2"/>
    <property type="match status" value="1"/>
</dbReference>
<evidence type="ECO:0000256" key="2">
    <source>
        <dbReference type="ARBA" id="ARBA00023015"/>
    </source>
</evidence>
<proteinExistence type="predicted"/>